<dbReference type="PANTHER" id="PTHR30146">
    <property type="entry name" value="LACI-RELATED TRANSCRIPTIONAL REPRESSOR"/>
    <property type="match status" value="1"/>
</dbReference>
<evidence type="ECO:0000313" key="5">
    <source>
        <dbReference type="EMBL" id="MFI2489009.1"/>
    </source>
</evidence>
<feature type="domain" description="HTH lacI-type" evidence="4">
    <location>
        <begin position="19"/>
        <end position="75"/>
    </location>
</feature>
<dbReference type="PANTHER" id="PTHR30146:SF109">
    <property type="entry name" value="HTH-TYPE TRANSCRIPTIONAL REGULATOR GALS"/>
    <property type="match status" value="1"/>
</dbReference>
<evidence type="ECO:0000256" key="3">
    <source>
        <dbReference type="ARBA" id="ARBA00023163"/>
    </source>
</evidence>
<keyword evidence="2 5" id="KW-0238">DNA-binding</keyword>
<evidence type="ECO:0000259" key="4">
    <source>
        <dbReference type="PROSITE" id="PS50932"/>
    </source>
</evidence>
<dbReference type="Gene3D" id="3.40.50.2300">
    <property type="match status" value="2"/>
</dbReference>
<evidence type="ECO:0000313" key="6">
    <source>
        <dbReference type="Proteomes" id="UP001611580"/>
    </source>
</evidence>
<evidence type="ECO:0000256" key="2">
    <source>
        <dbReference type="ARBA" id="ARBA00023125"/>
    </source>
</evidence>
<dbReference type="CDD" id="cd06267">
    <property type="entry name" value="PBP1_LacI_sugar_binding-like"/>
    <property type="match status" value="1"/>
</dbReference>
<dbReference type="Pfam" id="PF13377">
    <property type="entry name" value="Peripla_BP_3"/>
    <property type="match status" value="1"/>
</dbReference>
<protein>
    <submittedName>
        <fullName evidence="5">LacI family DNA-binding transcriptional regulator</fullName>
    </submittedName>
</protein>
<sequence length="356" mass="37399">MDAPRQQATTVPGPRSGPVRLADVAEAAGVSRALASRVLNGDPAARAAAGTKARIVETAARLGYVPNVAAKSLRGNRTGLIGLVVHDLSSPIYLELMRGAREEAARHSYFLVLGDVDELLADEEAFRILISGRRVDGIVMQGGHGELDRRVGDIARALPTVVVNAPTDVEHEGATQVYPDEVAATRLLTEHLMGLGHRRIGLVSGPRQSMTNRLREEGIVTALAAAGLELREEDRVHGEWSADGGRAGVDQLVDRWGAGVDRPSALIAGNSLVGIGMLGALARHDLVIPRDLSVAAVHDTWINEHLAPSLTAVSLPLHEVGTVAVRTLLAGSHGGRHILTDPPPVLHARGSTGAAG</sequence>
<dbReference type="RefSeq" id="WP_397406089.1">
    <property type="nucleotide sequence ID" value="NZ_JBIRYI010000012.1"/>
</dbReference>
<dbReference type="GO" id="GO:0003677">
    <property type="term" value="F:DNA binding"/>
    <property type="evidence" value="ECO:0007669"/>
    <property type="project" value="UniProtKB-KW"/>
</dbReference>
<name>A0ABW7XNA4_9MICO</name>
<comment type="caution">
    <text evidence="5">The sequence shown here is derived from an EMBL/GenBank/DDBJ whole genome shotgun (WGS) entry which is preliminary data.</text>
</comment>
<dbReference type="Proteomes" id="UP001611580">
    <property type="component" value="Unassembled WGS sequence"/>
</dbReference>
<accession>A0ABW7XNA4</accession>
<keyword evidence="3" id="KW-0804">Transcription</keyword>
<dbReference type="CDD" id="cd01392">
    <property type="entry name" value="HTH_LacI"/>
    <property type="match status" value="1"/>
</dbReference>
<proteinExistence type="predicted"/>
<dbReference type="EMBL" id="JBIRYI010000012">
    <property type="protein sequence ID" value="MFI2489009.1"/>
    <property type="molecule type" value="Genomic_DNA"/>
</dbReference>
<keyword evidence="6" id="KW-1185">Reference proteome</keyword>
<dbReference type="Gene3D" id="1.10.260.40">
    <property type="entry name" value="lambda repressor-like DNA-binding domains"/>
    <property type="match status" value="1"/>
</dbReference>
<dbReference type="SUPFAM" id="SSF53822">
    <property type="entry name" value="Periplasmic binding protein-like I"/>
    <property type="match status" value="1"/>
</dbReference>
<dbReference type="InterPro" id="IPR010982">
    <property type="entry name" value="Lambda_DNA-bd_dom_sf"/>
</dbReference>
<dbReference type="InterPro" id="IPR028082">
    <property type="entry name" value="Peripla_BP_I"/>
</dbReference>
<dbReference type="PROSITE" id="PS50932">
    <property type="entry name" value="HTH_LACI_2"/>
    <property type="match status" value="1"/>
</dbReference>
<dbReference type="Pfam" id="PF00356">
    <property type="entry name" value="LacI"/>
    <property type="match status" value="1"/>
</dbReference>
<dbReference type="InterPro" id="IPR046335">
    <property type="entry name" value="LacI/GalR-like_sensor"/>
</dbReference>
<dbReference type="SMART" id="SM00354">
    <property type="entry name" value="HTH_LACI"/>
    <property type="match status" value="1"/>
</dbReference>
<reference evidence="5 6" key="1">
    <citation type="submission" date="2024-10" db="EMBL/GenBank/DDBJ databases">
        <title>The Natural Products Discovery Center: Release of the First 8490 Sequenced Strains for Exploring Actinobacteria Biosynthetic Diversity.</title>
        <authorList>
            <person name="Kalkreuter E."/>
            <person name="Kautsar S.A."/>
            <person name="Yang D."/>
            <person name="Bader C.D."/>
            <person name="Teijaro C.N."/>
            <person name="Fluegel L."/>
            <person name="Davis C.M."/>
            <person name="Simpson J.R."/>
            <person name="Lauterbach L."/>
            <person name="Steele A.D."/>
            <person name="Gui C."/>
            <person name="Meng S."/>
            <person name="Li G."/>
            <person name="Viehrig K."/>
            <person name="Ye F."/>
            <person name="Su P."/>
            <person name="Kiefer A.F."/>
            <person name="Nichols A."/>
            <person name="Cepeda A.J."/>
            <person name="Yan W."/>
            <person name="Fan B."/>
            <person name="Jiang Y."/>
            <person name="Adhikari A."/>
            <person name="Zheng C.-J."/>
            <person name="Schuster L."/>
            <person name="Cowan T.M."/>
            <person name="Smanski M.J."/>
            <person name="Chevrette M.G."/>
            <person name="De Carvalho L.P.S."/>
            <person name="Shen B."/>
        </authorList>
    </citation>
    <scope>NUCLEOTIDE SEQUENCE [LARGE SCALE GENOMIC DNA]</scope>
    <source>
        <strain evidence="5 6">NPDC019481</strain>
    </source>
</reference>
<gene>
    <name evidence="5" type="ORF">ACH47X_19020</name>
</gene>
<keyword evidence="1" id="KW-0805">Transcription regulation</keyword>
<organism evidence="5 6">
    <name type="scientific">Promicromonospora kroppenstedtii</name>
    <dbReference type="NCBI Taxonomy" id="440482"/>
    <lineage>
        <taxon>Bacteria</taxon>
        <taxon>Bacillati</taxon>
        <taxon>Actinomycetota</taxon>
        <taxon>Actinomycetes</taxon>
        <taxon>Micrococcales</taxon>
        <taxon>Promicromonosporaceae</taxon>
        <taxon>Promicromonospora</taxon>
    </lineage>
</organism>
<dbReference type="InterPro" id="IPR000843">
    <property type="entry name" value="HTH_LacI"/>
</dbReference>
<dbReference type="SUPFAM" id="SSF47413">
    <property type="entry name" value="lambda repressor-like DNA-binding domains"/>
    <property type="match status" value="1"/>
</dbReference>
<evidence type="ECO:0000256" key="1">
    <source>
        <dbReference type="ARBA" id="ARBA00023015"/>
    </source>
</evidence>